<dbReference type="SUPFAM" id="SSF46934">
    <property type="entry name" value="UBA-like"/>
    <property type="match status" value="1"/>
</dbReference>
<evidence type="ECO:0000313" key="11">
    <source>
        <dbReference type="EMBL" id="ODV88399.1"/>
    </source>
</evidence>
<feature type="active site" description="Glycyl thioester intermediate" evidence="8">
    <location>
        <position position="88"/>
    </location>
</feature>
<evidence type="ECO:0000313" key="12">
    <source>
        <dbReference type="Proteomes" id="UP000095023"/>
    </source>
</evidence>
<keyword evidence="12" id="KW-1185">Reference proteome</keyword>
<organism evidence="11 12">
    <name type="scientific">Tortispora caseinolytica NRRL Y-17796</name>
    <dbReference type="NCBI Taxonomy" id="767744"/>
    <lineage>
        <taxon>Eukaryota</taxon>
        <taxon>Fungi</taxon>
        <taxon>Dikarya</taxon>
        <taxon>Ascomycota</taxon>
        <taxon>Saccharomycotina</taxon>
        <taxon>Trigonopsidomycetes</taxon>
        <taxon>Trigonopsidales</taxon>
        <taxon>Trigonopsidaceae</taxon>
        <taxon>Tortispora</taxon>
    </lineage>
</organism>
<dbReference type="Pfam" id="PF00179">
    <property type="entry name" value="UQ_con"/>
    <property type="match status" value="1"/>
</dbReference>
<dbReference type="Pfam" id="PF09288">
    <property type="entry name" value="UBA_3"/>
    <property type="match status" value="1"/>
</dbReference>
<dbReference type="Gene3D" id="3.10.110.10">
    <property type="entry name" value="Ubiquitin Conjugating Enzyme"/>
    <property type="match status" value="1"/>
</dbReference>
<evidence type="ECO:0000256" key="2">
    <source>
        <dbReference type="ARBA" id="ARBA00022679"/>
    </source>
</evidence>
<dbReference type="InterPro" id="IPR009060">
    <property type="entry name" value="UBA-like_sf"/>
</dbReference>
<keyword evidence="3 9" id="KW-0547">Nucleotide-binding</keyword>
<keyword evidence="2" id="KW-0808">Transferase</keyword>
<dbReference type="SUPFAM" id="SSF54495">
    <property type="entry name" value="UBC-like"/>
    <property type="match status" value="1"/>
</dbReference>
<feature type="domain" description="UBC core" evidence="10">
    <location>
        <begin position="2"/>
        <end position="150"/>
    </location>
</feature>
<dbReference type="InterPro" id="IPR016135">
    <property type="entry name" value="UBQ-conjugating_enzyme/RWD"/>
</dbReference>
<dbReference type="Proteomes" id="UP000095023">
    <property type="component" value="Unassembled WGS sequence"/>
</dbReference>
<dbReference type="CDD" id="cd23800">
    <property type="entry name" value="UBCc_UBE2K"/>
    <property type="match status" value="1"/>
</dbReference>
<dbReference type="InterPro" id="IPR015368">
    <property type="entry name" value="UBA_C_fun"/>
</dbReference>
<dbReference type="InterPro" id="IPR023313">
    <property type="entry name" value="UBQ-conjugating_AS"/>
</dbReference>
<dbReference type="GO" id="GO:0005524">
    <property type="term" value="F:ATP binding"/>
    <property type="evidence" value="ECO:0007669"/>
    <property type="project" value="UniProtKB-UniRule"/>
</dbReference>
<dbReference type="GO" id="GO:0006511">
    <property type="term" value="P:ubiquitin-dependent protein catabolic process"/>
    <property type="evidence" value="ECO:0007669"/>
    <property type="project" value="EnsemblFungi"/>
</dbReference>
<evidence type="ECO:0000256" key="5">
    <source>
        <dbReference type="ARBA" id="ARBA00022840"/>
    </source>
</evidence>
<dbReference type="FunFam" id="3.10.110.10:FF:000037">
    <property type="entry name" value="ubiquitin-conjugating enzyme E2 27"/>
    <property type="match status" value="1"/>
</dbReference>
<protein>
    <recommendedName>
        <fullName evidence="6">Ubiquitin-conjugating enzyme E2 1</fullName>
        <ecNumber evidence="1">2.3.2.23</ecNumber>
    </recommendedName>
    <alternativeName>
        <fullName evidence="7">E2 ubiquitin-conjugating enzyme 1</fullName>
    </alternativeName>
</protein>
<evidence type="ECO:0000256" key="7">
    <source>
        <dbReference type="ARBA" id="ARBA00077197"/>
    </source>
</evidence>
<name>A0A1E4T9I7_9ASCO</name>
<keyword evidence="5 9" id="KW-0067">ATP-binding</keyword>
<evidence type="ECO:0000256" key="4">
    <source>
        <dbReference type="ARBA" id="ARBA00022786"/>
    </source>
</evidence>
<gene>
    <name evidence="11" type="ORF">CANCADRAFT_146055</name>
</gene>
<evidence type="ECO:0000256" key="8">
    <source>
        <dbReference type="PROSITE-ProRule" id="PRU10133"/>
    </source>
</evidence>
<dbReference type="GO" id="GO:0070628">
    <property type="term" value="F:proteasome binding"/>
    <property type="evidence" value="ECO:0007669"/>
    <property type="project" value="EnsemblFungi"/>
</dbReference>
<dbReference type="GO" id="GO:0036503">
    <property type="term" value="P:ERAD pathway"/>
    <property type="evidence" value="ECO:0007669"/>
    <property type="project" value="EnsemblFungi"/>
</dbReference>
<evidence type="ECO:0000256" key="9">
    <source>
        <dbReference type="RuleBase" id="RU362109"/>
    </source>
</evidence>
<dbReference type="Gene3D" id="1.10.8.10">
    <property type="entry name" value="DNA helicase RuvA subunit, C-terminal domain"/>
    <property type="match status" value="1"/>
</dbReference>
<reference evidence="12" key="1">
    <citation type="submission" date="2016-02" db="EMBL/GenBank/DDBJ databases">
        <title>Comparative genomics of biotechnologically important yeasts.</title>
        <authorList>
            <consortium name="DOE Joint Genome Institute"/>
            <person name="Riley R."/>
            <person name="Haridas S."/>
            <person name="Wolfe K.H."/>
            <person name="Lopes M.R."/>
            <person name="Hittinger C.T."/>
            <person name="Goker M."/>
            <person name="Salamov A."/>
            <person name="Wisecaver J."/>
            <person name="Long T.M."/>
            <person name="Aerts A.L."/>
            <person name="Barry K."/>
            <person name="Choi C."/>
            <person name="Clum A."/>
            <person name="Coughlan A.Y."/>
            <person name="Deshpande S."/>
            <person name="Douglass A.P."/>
            <person name="Hanson S.J."/>
            <person name="Klenk H.-P."/>
            <person name="Labutti K."/>
            <person name="Lapidus A."/>
            <person name="Lindquist E."/>
            <person name="Lipzen A."/>
            <person name="Meier-Kolthoff J.P."/>
            <person name="Ohm R.A."/>
            <person name="Otillar R.P."/>
            <person name="Pangilinan J."/>
            <person name="Peng Y."/>
            <person name="Rokas A."/>
            <person name="Rosa C.A."/>
            <person name="Scheuner C."/>
            <person name="Sibirny A.A."/>
            <person name="Slot J.C."/>
            <person name="Stielow J.B."/>
            <person name="Sun H."/>
            <person name="Kurtzman C.P."/>
            <person name="Blackwell M."/>
            <person name="Jeffries T.W."/>
            <person name="Grigoriev I.V."/>
        </authorList>
    </citation>
    <scope>NUCLEOTIDE SEQUENCE [LARGE SCALE GENOMIC DNA]</scope>
    <source>
        <strain evidence="12">NRRL Y-17796</strain>
    </source>
</reference>
<dbReference type="AlphaFoldDB" id="A0A1E4T9I7"/>
<dbReference type="GO" id="GO:0016050">
    <property type="term" value="P:vesicle organization"/>
    <property type="evidence" value="ECO:0007669"/>
    <property type="project" value="EnsemblFungi"/>
</dbReference>
<sequence length="206" mass="22909">MSRARRIAKEIEDVKSDKASGVTLKILDERDLSHLKGTFKGPPGTPFEGGTYVIDIQVPNEYPFKPPKMKFETKVYHPNISSQTGAICLDILKDAWSPVLTLKSSMISLQSLLQSAEPTDPQDAEVANIYLNDRKRYDETARQWAQMYAGAGQTEQDPAQGIDPALLEHFENMGFDRNQVIAAVKDLDISELGSDSEDRILQVLLG</sequence>
<evidence type="ECO:0000256" key="1">
    <source>
        <dbReference type="ARBA" id="ARBA00012486"/>
    </source>
</evidence>
<accession>A0A1E4T9I7</accession>
<dbReference type="PROSITE" id="PS00183">
    <property type="entry name" value="UBC_1"/>
    <property type="match status" value="1"/>
</dbReference>
<dbReference type="EMBL" id="KV453844">
    <property type="protein sequence ID" value="ODV88399.1"/>
    <property type="molecule type" value="Genomic_DNA"/>
</dbReference>
<evidence type="ECO:0000259" key="10">
    <source>
        <dbReference type="PROSITE" id="PS50127"/>
    </source>
</evidence>
<comment type="similarity">
    <text evidence="9">Belongs to the ubiquitin-conjugating enzyme family.</text>
</comment>
<proteinExistence type="inferred from homology"/>
<dbReference type="PROSITE" id="PS50127">
    <property type="entry name" value="UBC_2"/>
    <property type="match status" value="1"/>
</dbReference>
<dbReference type="InterPro" id="IPR000608">
    <property type="entry name" value="UBC"/>
</dbReference>
<keyword evidence="4 9" id="KW-0833">Ubl conjugation pathway</keyword>
<evidence type="ECO:0000256" key="6">
    <source>
        <dbReference type="ARBA" id="ARBA00072431"/>
    </source>
</evidence>
<evidence type="ECO:0000256" key="3">
    <source>
        <dbReference type="ARBA" id="ARBA00022741"/>
    </source>
</evidence>
<dbReference type="PANTHER" id="PTHR24068">
    <property type="entry name" value="UBIQUITIN-CONJUGATING ENZYME E2"/>
    <property type="match status" value="1"/>
</dbReference>
<dbReference type="GO" id="GO:0061631">
    <property type="term" value="F:ubiquitin conjugating enzyme activity"/>
    <property type="evidence" value="ECO:0007669"/>
    <property type="project" value="UniProtKB-EC"/>
</dbReference>
<dbReference type="EC" id="2.3.2.23" evidence="1"/>
<dbReference type="OrthoDB" id="9993688at2759"/>
<dbReference type="SMART" id="SM00212">
    <property type="entry name" value="UBCc"/>
    <property type="match status" value="1"/>
</dbReference>